<dbReference type="SUPFAM" id="SSF51735">
    <property type="entry name" value="NAD(P)-binding Rossmann-fold domains"/>
    <property type="match status" value="1"/>
</dbReference>
<reference evidence="2 3" key="2">
    <citation type="submission" date="2016-12" db="EMBL/GenBank/DDBJ databases">
        <title>Draft Genome Sequence of Cystobacter ferrugineus Strain Cbfe23.</title>
        <authorList>
            <person name="Akbar S."/>
            <person name="Dowd S.E."/>
            <person name="Stevens D.C."/>
        </authorList>
    </citation>
    <scope>NUCLEOTIDE SEQUENCE [LARGE SCALE GENOMIC DNA]</scope>
    <source>
        <strain evidence="2 3">Cbfe23</strain>
    </source>
</reference>
<reference evidence="3" key="1">
    <citation type="submission" date="2016-11" db="EMBL/GenBank/DDBJ databases">
        <authorList>
            <person name="Shukria A."/>
            <person name="Stevens D.C."/>
        </authorList>
    </citation>
    <scope>NUCLEOTIDE SEQUENCE [LARGE SCALE GENOMIC DNA]</scope>
    <source>
        <strain evidence="3">Cbfe23</strain>
    </source>
</reference>
<proteinExistence type="predicted"/>
<dbReference type="GO" id="GO:0004029">
    <property type="term" value="F:aldehyde dehydrogenase (NAD+) activity"/>
    <property type="evidence" value="ECO:0007669"/>
    <property type="project" value="TreeGrafter"/>
</dbReference>
<dbReference type="Proteomes" id="UP000182229">
    <property type="component" value="Unassembled WGS sequence"/>
</dbReference>
<name>A0A1L9AZV6_9BACT</name>
<evidence type="ECO:0000259" key="1">
    <source>
        <dbReference type="Pfam" id="PF01370"/>
    </source>
</evidence>
<dbReference type="PANTHER" id="PTHR48079">
    <property type="entry name" value="PROTEIN YEEZ"/>
    <property type="match status" value="1"/>
</dbReference>
<accession>A0A1L9AZV6</accession>
<dbReference type="Pfam" id="PF01370">
    <property type="entry name" value="Epimerase"/>
    <property type="match status" value="1"/>
</dbReference>
<evidence type="ECO:0000313" key="2">
    <source>
        <dbReference type="EMBL" id="OJH35541.1"/>
    </source>
</evidence>
<dbReference type="InterPro" id="IPR001509">
    <property type="entry name" value="Epimerase_deHydtase"/>
</dbReference>
<dbReference type="AlphaFoldDB" id="A0A1L9AZV6"/>
<dbReference type="OrthoDB" id="9814124at2"/>
<dbReference type="InterPro" id="IPR051783">
    <property type="entry name" value="NAD(P)-dependent_oxidoreduct"/>
</dbReference>
<feature type="domain" description="NAD-dependent epimerase/dehydratase" evidence="1">
    <location>
        <begin position="3"/>
        <end position="213"/>
    </location>
</feature>
<dbReference type="InterPro" id="IPR036291">
    <property type="entry name" value="NAD(P)-bd_dom_sf"/>
</dbReference>
<comment type="caution">
    <text evidence="2">The sequence shown here is derived from an EMBL/GenBank/DDBJ whole genome shotgun (WGS) entry which is preliminary data.</text>
</comment>
<dbReference type="PANTHER" id="PTHR48079:SF6">
    <property type="entry name" value="NAD(P)-BINDING DOMAIN-CONTAINING PROTEIN-RELATED"/>
    <property type="match status" value="1"/>
</dbReference>
<keyword evidence="3" id="KW-1185">Reference proteome</keyword>
<sequence>MRVFVTGATGFVGSAVVQELLAAGHEVLGLARSDAGAASLTAIGASVQRGSFEDLDCLERGVATSDAVIHTAFNHDFSKYKENCELDRRTIETLGAALAGTTRPLIITSAVAVLPNGVLGTEETAPASGAAALPRVATEEAADAVAARGVRVSVVRLPPSVHGDGDPHFMPTLIKLARRTGLSAYIDDGGNRWSSVHRLDAARLYRLVLEKRPGGGRYHAVADEGIPFRDIATAIGRRLGVPIVGKPRDEAAQHFGGFVNFAALDAPASSARTRDQLEWNPKQVGLLADLDQGRYFAA</sequence>
<dbReference type="STRING" id="83449.BON30_38190"/>
<evidence type="ECO:0000313" key="3">
    <source>
        <dbReference type="Proteomes" id="UP000182229"/>
    </source>
</evidence>
<dbReference type="CDD" id="cd05262">
    <property type="entry name" value="SDR_a7"/>
    <property type="match status" value="1"/>
</dbReference>
<protein>
    <submittedName>
        <fullName evidence="2">3-beta hydroxysteroid dehydrogenase</fullName>
    </submittedName>
</protein>
<dbReference type="GO" id="GO:0005737">
    <property type="term" value="C:cytoplasm"/>
    <property type="evidence" value="ECO:0007669"/>
    <property type="project" value="TreeGrafter"/>
</dbReference>
<organism evidence="2 3">
    <name type="scientific">Cystobacter ferrugineus</name>
    <dbReference type="NCBI Taxonomy" id="83449"/>
    <lineage>
        <taxon>Bacteria</taxon>
        <taxon>Pseudomonadati</taxon>
        <taxon>Myxococcota</taxon>
        <taxon>Myxococcia</taxon>
        <taxon>Myxococcales</taxon>
        <taxon>Cystobacterineae</taxon>
        <taxon>Archangiaceae</taxon>
        <taxon>Cystobacter</taxon>
    </lineage>
</organism>
<gene>
    <name evidence="2" type="ORF">BON30_38190</name>
</gene>
<dbReference type="Gene3D" id="3.40.50.720">
    <property type="entry name" value="NAD(P)-binding Rossmann-like Domain"/>
    <property type="match status" value="1"/>
</dbReference>
<dbReference type="EMBL" id="MPIN01000014">
    <property type="protein sequence ID" value="OJH35541.1"/>
    <property type="molecule type" value="Genomic_DNA"/>
</dbReference>
<dbReference type="RefSeq" id="WP_071903638.1">
    <property type="nucleotide sequence ID" value="NZ_MPIN01000014.1"/>
</dbReference>